<evidence type="ECO:0000256" key="10">
    <source>
        <dbReference type="ARBA" id="ARBA00023316"/>
    </source>
</evidence>
<keyword evidence="7 13" id="KW-0378">Hydrolase</keyword>
<dbReference type="SMART" id="SM00710">
    <property type="entry name" value="PbH1"/>
    <property type="match status" value="6"/>
</dbReference>
<keyword evidence="9 13" id="KW-0326">Glycosidase</keyword>
<evidence type="ECO:0000256" key="6">
    <source>
        <dbReference type="ARBA" id="ARBA00022737"/>
    </source>
</evidence>
<dbReference type="STRING" id="1196081.A0A364L3V7"/>
<dbReference type="EC" id="3.2.1.15" evidence="3"/>
<evidence type="ECO:0000256" key="1">
    <source>
        <dbReference type="ARBA" id="ARBA00004613"/>
    </source>
</evidence>
<dbReference type="InterPro" id="IPR006626">
    <property type="entry name" value="PbH1"/>
</dbReference>
<organism evidence="15 16">
    <name type="scientific">Talaromyces amestolkiae</name>
    <dbReference type="NCBI Taxonomy" id="1196081"/>
    <lineage>
        <taxon>Eukaryota</taxon>
        <taxon>Fungi</taxon>
        <taxon>Dikarya</taxon>
        <taxon>Ascomycota</taxon>
        <taxon>Pezizomycotina</taxon>
        <taxon>Eurotiomycetes</taxon>
        <taxon>Eurotiomycetidae</taxon>
        <taxon>Eurotiales</taxon>
        <taxon>Trichocomaceae</taxon>
        <taxon>Talaromyces</taxon>
        <taxon>Talaromyces sect. Talaromyces</taxon>
    </lineage>
</organism>
<accession>A0A364L3V7</accession>
<proteinExistence type="inferred from homology"/>
<dbReference type="PANTHER" id="PTHR31884">
    <property type="entry name" value="POLYGALACTURONASE"/>
    <property type="match status" value="1"/>
</dbReference>
<dbReference type="GeneID" id="63795727"/>
<dbReference type="GO" id="GO:0045490">
    <property type="term" value="P:pectin catabolic process"/>
    <property type="evidence" value="ECO:0007669"/>
    <property type="project" value="TreeGrafter"/>
</dbReference>
<dbReference type="InterPro" id="IPR050434">
    <property type="entry name" value="Glycosyl_hydrlase_28"/>
</dbReference>
<dbReference type="GO" id="GO:0005576">
    <property type="term" value="C:extracellular region"/>
    <property type="evidence" value="ECO:0007669"/>
    <property type="project" value="UniProtKB-SubCell"/>
</dbReference>
<dbReference type="InterPro" id="IPR000743">
    <property type="entry name" value="Glyco_hydro_28"/>
</dbReference>
<dbReference type="InterPro" id="IPR011050">
    <property type="entry name" value="Pectin_lyase_fold/virulence"/>
</dbReference>
<keyword evidence="5 14" id="KW-0732">Signal</keyword>
<evidence type="ECO:0000256" key="7">
    <source>
        <dbReference type="ARBA" id="ARBA00022801"/>
    </source>
</evidence>
<evidence type="ECO:0000256" key="4">
    <source>
        <dbReference type="ARBA" id="ARBA00022525"/>
    </source>
</evidence>
<dbReference type="Proteomes" id="UP000249363">
    <property type="component" value="Unassembled WGS sequence"/>
</dbReference>
<dbReference type="Pfam" id="PF00295">
    <property type="entry name" value="Glyco_hydro_28"/>
    <property type="match status" value="1"/>
</dbReference>
<evidence type="ECO:0000256" key="8">
    <source>
        <dbReference type="ARBA" id="ARBA00023157"/>
    </source>
</evidence>
<evidence type="ECO:0000256" key="2">
    <source>
        <dbReference type="ARBA" id="ARBA00008834"/>
    </source>
</evidence>
<comment type="subcellular location">
    <subcellularLocation>
        <location evidence="1">Secreted</location>
    </subcellularLocation>
</comment>
<evidence type="ECO:0000313" key="16">
    <source>
        <dbReference type="Proteomes" id="UP000249363"/>
    </source>
</evidence>
<dbReference type="OrthoDB" id="1546079at2759"/>
<dbReference type="PANTHER" id="PTHR31884:SF1">
    <property type="entry name" value="POLYGALACTURONASE"/>
    <property type="match status" value="1"/>
</dbReference>
<comment type="catalytic activity">
    <reaction evidence="11">
        <text>(1,4-alpha-D-galacturonosyl)n+m + H2O = (1,4-alpha-D-galacturonosyl)n + (1,4-alpha-D-galacturonosyl)m.</text>
        <dbReference type="EC" id="3.2.1.15"/>
    </reaction>
</comment>
<evidence type="ECO:0000256" key="12">
    <source>
        <dbReference type="PROSITE-ProRule" id="PRU10052"/>
    </source>
</evidence>
<evidence type="ECO:0000313" key="15">
    <source>
        <dbReference type="EMBL" id="RAO70499.1"/>
    </source>
</evidence>
<evidence type="ECO:0000256" key="3">
    <source>
        <dbReference type="ARBA" id="ARBA00012736"/>
    </source>
</evidence>
<comment type="caution">
    <text evidence="15">The sequence shown here is derived from an EMBL/GenBank/DDBJ whole genome shotgun (WGS) entry which is preliminary data.</text>
</comment>
<evidence type="ECO:0000256" key="13">
    <source>
        <dbReference type="RuleBase" id="RU361169"/>
    </source>
</evidence>
<dbReference type="GO" id="GO:0004650">
    <property type="term" value="F:polygalacturonase activity"/>
    <property type="evidence" value="ECO:0007669"/>
    <property type="project" value="UniProtKB-EC"/>
</dbReference>
<name>A0A364L3V7_TALAM</name>
<comment type="similarity">
    <text evidence="2 13">Belongs to the glycosyl hydrolase 28 family.</text>
</comment>
<evidence type="ECO:0000256" key="11">
    <source>
        <dbReference type="ARBA" id="ARBA00034074"/>
    </source>
</evidence>
<dbReference type="PROSITE" id="PS00502">
    <property type="entry name" value="POLYGALACTURONASE"/>
    <property type="match status" value="1"/>
</dbReference>
<dbReference type="SUPFAM" id="SSF51126">
    <property type="entry name" value="Pectin lyase-like"/>
    <property type="match status" value="1"/>
</dbReference>
<evidence type="ECO:0000256" key="14">
    <source>
        <dbReference type="SAM" id="SignalP"/>
    </source>
</evidence>
<feature type="signal peptide" evidence="14">
    <location>
        <begin position="1"/>
        <end position="19"/>
    </location>
</feature>
<keyword evidence="4" id="KW-0964">Secreted</keyword>
<evidence type="ECO:0000256" key="9">
    <source>
        <dbReference type="ARBA" id="ARBA00023295"/>
    </source>
</evidence>
<dbReference type="InterPro" id="IPR012334">
    <property type="entry name" value="Pectin_lyas_fold"/>
</dbReference>
<feature type="active site" evidence="12">
    <location>
        <position position="236"/>
    </location>
</feature>
<dbReference type="AlphaFoldDB" id="A0A364L3V7"/>
<keyword evidence="10" id="KW-0961">Cell wall biogenesis/degradation</keyword>
<dbReference type="FunFam" id="2.160.20.10:FF:000002">
    <property type="entry name" value="Endopolygalacturonase D"/>
    <property type="match status" value="1"/>
</dbReference>
<gene>
    <name evidence="15" type="ORF">BHQ10_006511</name>
</gene>
<keyword evidence="8" id="KW-1015">Disulfide bond</keyword>
<keyword evidence="6" id="KW-0677">Repeat</keyword>
<keyword evidence="16" id="KW-1185">Reference proteome</keyword>
<protein>
    <recommendedName>
        <fullName evidence="3">endo-polygalacturonase</fullName>
        <ecNumber evidence="3">3.2.1.15</ecNumber>
    </recommendedName>
</protein>
<evidence type="ECO:0000256" key="5">
    <source>
        <dbReference type="ARBA" id="ARBA00022729"/>
    </source>
</evidence>
<dbReference type="RefSeq" id="XP_040735015.1">
    <property type="nucleotide sequence ID" value="XM_040879106.1"/>
</dbReference>
<reference evidence="15 16" key="1">
    <citation type="journal article" date="2017" name="Biotechnol. Biofuels">
        <title>Differential beta-glucosidase expression as a function of carbon source availability in Talaromyces amestolkiae: a genomic and proteomic approach.</title>
        <authorList>
            <person name="de Eugenio L.I."/>
            <person name="Mendez-Liter J.A."/>
            <person name="Nieto-Dominguez M."/>
            <person name="Alonso L."/>
            <person name="Gil-Munoz J."/>
            <person name="Barriuso J."/>
            <person name="Prieto A."/>
            <person name="Martinez M.J."/>
        </authorList>
    </citation>
    <scope>NUCLEOTIDE SEQUENCE [LARGE SCALE GENOMIC DNA]</scope>
    <source>
        <strain evidence="15 16">CIB</strain>
    </source>
</reference>
<feature type="chain" id="PRO_5016627672" description="endo-polygalacturonase" evidence="14">
    <location>
        <begin position="20"/>
        <end position="375"/>
    </location>
</feature>
<dbReference type="GO" id="GO:0071555">
    <property type="term" value="P:cell wall organization"/>
    <property type="evidence" value="ECO:0007669"/>
    <property type="project" value="UniProtKB-KW"/>
</dbReference>
<dbReference type="EMBL" id="MIKG01000012">
    <property type="protein sequence ID" value="RAO70499.1"/>
    <property type="molecule type" value="Genomic_DNA"/>
</dbReference>
<sequence>MRSFVGLAGLAFLSSAVLAAPAPAITAPATLENRAASCTFSGSSGAASASKSKTSCSTIVLSNVAVPSGTTLDLTGLNSGTKVIFEGTTTFGYKEWSGPLVSVSGTDITVEGASGAVLNGDGSRWWDGEGSNGGKTKPKFFYAHSLKSSSISNLKILNSPVQVFSIDGAQTLTLDSITIDNSAGDSAGAHNTDAFDVGDSNGVTISNAIVQNQDDCLAVNSGTNIIFTGGTCSGGHGLSIGSVGGRSDNTVNTVHIENSTIKNSQNGVRIKTVYGATGSVSGVTYKDITLSGITKYGIVIEQDYENGSPTGTPTTGVPITGLTIDGITGSVSSSATDVYILCGSGSCSNWTWEGVTFTGGKKSSSCKNIPSGASC</sequence>
<dbReference type="Gene3D" id="2.160.20.10">
    <property type="entry name" value="Single-stranded right-handed beta-helix, Pectin lyase-like"/>
    <property type="match status" value="1"/>
</dbReference>